<dbReference type="InterPro" id="IPR036188">
    <property type="entry name" value="FAD/NAD-bd_sf"/>
</dbReference>
<name>A0A9W9ZU35_9CNID</name>
<evidence type="ECO:0000256" key="1">
    <source>
        <dbReference type="ARBA" id="ARBA00001974"/>
    </source>
</evidence>
<protein>
    <recommendedName>
        <fullName evidence="6">FAD dependent oxidoreductase domain-containing protein</fullName>
    </recommendedName>
</protein>
<dbReference type="InterPro" id="IPR045170">
    <property type="entry name" value="MTOX"/>
</dbReference>
<evidence type="ECO:0000313" key="7">
    <source>
        <dbReference type="EMBL" id="KAJ7387907.1"/>
    </source>
</evidence>
<keyword evidence="5" id="KW-0560">Oxidoreductase</keyword>
<dbReference type="GO" id="GO:0050031">
    <property type="term" value="F:L-pipecolate oxidase activity"/>
    <property type="evidence" value="ECO:0007669"/>
    <property type="project" value="TreeGrafter"/>
</dbReference>
<dbReference type="GO" id="GO:0050660">
    <property type="term" value="F:flavin adenine dinucleotide binding"/>
    <property type="evidence" value="ECO:0007669"/>
    <property type="project" value="InterPro"/>
</dbReference>
<dbReference type="Pfam" id="PF01266">
    <property type="entry name" value="DAO"/>
    <property type="match status" value="1"/>
</dbReference>
<evidence type="ECO:0000313" key="8">
    <source>
        <dbReference type="Proteomes" id="UP001163046"/>
    </source>
</evidence>
<dbReference type="PANTHER" id="PTHR10961">
    <property type="entry name" value="PEROXISOMAL SARCOSINE OXIDASE"/>
    <property type="match status" value="1"/>
</dbReference>
<evidence type="ECO:0000256" key="5">
    <source>
        <dbReference type="ARBA" id="ARBA00023002"/>
    </source>
</evidence>
<dbReference type="Proteomes" id="UP001163046">
    <property type="component" value="Unassembled WGS sequence"/>
</dbReference>
<feature type="domain" description="FAD dependent oxidoreductase" evidence="6">
    <location>
        <begin position="9"/>
        <end position="366"/>
    </location>
</feature>
<dbReference type="SUPFAM" id="SSF51905">
    <property type="entry name" value="FAD/NAD(P)-binding domain"/>
    <property type="match status" value="1"/>
</dbReference>
<dbReference type="InterPro" id="IPR006076">
    <property type="entry name" value="FAD-dep_OxRdtase"/>
</dbReference>
<keyword evidence="3" id="KW-0285">Flavoprotein</keyword>
<dbReference type="Gene3D" id="3.30.9.10">
    <property type="entry name" value="D-Amino Acid Oxidase, subunit A, domain 2"/>
    <property type="match status" value="1"/>
</dbReference>
<reference evidence="7" key="1">
    <citation type="submission" date="2023-01" db="EMBL/GenBank/DDBJ databases">
        <title>Genome assembly of the deep-sea coral Lophelia pertusa.</title>
        <authorList>
            <person name="Herrera S."/>
            <person name="Cordes E."/>
        </authorList>
    </citation>
    <scope>NUCLEOTIDE SEQUENCE</scope>
    <source>
        <strain evidence="7">USNM1676648</strain>
        <tissue evidence="7">Polyp</tissue>
    </source>
</reference>
<accession>A0A9W9ZU35</accession>
<evidence type="ECO:0000256" key="2">
    <source>
        <dbReference type="ARBA" id="ARBA00010989"/>
    </source>
</evidence>
<dbReference type="Gene3D" id="3.50.50.60">
    <property type="entry name" value="FAD/NAD(P)-binding domain"/>
    <property type="match status" value="1"/>
</dbReference>
<gene>
    <name evidence="7" type="ORF">OS493_001259</name>
</gene>
<comment type="similarity">
    <text evidence="2">Belongs to the MSOX/MTOX family.</text>
</comment>
<comment type="cofactor">
    <cofactor evidence="1">
        <name>FAD</name>
        <dbReference type="ChEBI" id="CHEBI:57692"/>
    </cofactor>
</comment>
<dbReference type="SUPFAM" id="SSF54373">
    <property type="entry name" value="FAD-linked reductases, C-terminal domain"/>
    <property type="match status" value="1"/>
</dbReference>
<comment type="caution">
    <text evidence="7">The sequence shown here is derived from an EMBL/GenBank/DDBJ whole genome shotgun (WGS) entry which is preliminary data.</text>
</comment>
<evidence type="ECO:0000256" key="3">
    <source>
        <dbReference type="ARBA" id="ARBA00022630"/>
    </source>
</evidence>
<dbReference type="GO" id="GO:0008115">
    <property type="term" value="F:sarcosine oxidase activity"/>
    <property type="evidence" value="ECO:0007669"/>
    <property type="project" value="TreeGrafter"/>
</dbReference>
<dbReference type="GO" id="GO:0033514">
    <property type="term" value="P:L-lysine catabolic process to acetyl-CoA via L-pipecolate"/>
    <property type="evidence" value="ECO:0007669"/>
    <property type="project" value="TreeGrafter"/>
</dbReference>
<evidence type="ECO:0000256" key="4">
    <source>
        <dbReference type="ARBA" id="ARBA00022827"/>
    </source>
</evidence>
<dbReference type="GO" id="GO:0005777">
    <property type="term" value="C:peroxisome"/>
    <property type="evidence" value="ECO:0007669"/>
    <property type="project" value="TreeGrafter"/>
</dbReference>
<sequence length="394" mass="43327">MAASGVIFDVCVVGAGVEGSSTARYLASRGKKTLLLEQFPLPHSRGSSHGHSRLVRYGYPEAFHTALMPEAFQMWDEVEKKSGKALIRKCGILTIDDPPFADVSQVITNVQHVGQECVQLTADEINKRFQGLTVSSHQYGAFEPTGGLIQANLALKALQEQFVEFGGILNDSEKVLDIQPGSVINIKTTKNSYKAKSVVITVGPWVNRVLKPLGVTIPLSIQRMSVCYWPVTEARLYSPDKFPGFIFCAPLGRRDMHIYGFPVFEYPGLIKICAHKGAEIPNPDCRDVPTQQNDVYIETVAEVIKSHFPGVKPELNIAETCIYSVTPDSLFVLDRHPEFQNIIIGAGFSGHGFKMAPVVGKILSQMALGEKVQNDVLPFRLSRFTSFNGTKSSL</sequence>
<proteinExistence type="inferred from homology"/>
<dbReference type="EMBL" id="MU825873">
    <property type="protein sequence ID" value="KAJ7387907.1"/>
    <property type="molecule type" value="Genomic_DNA"/>
</dbReference>
<evidence type="ECO:0000259" key="6">
    <source>
        <dbReference type="Pfam" id="PF01266"/>
    </source>
</evidence>
<keyword evidence="4" id="KW-0274">FAD</keyword>
<dbReference type="AlphaFoldDB" id="A0A9W9ZU35"/>
<dbReference type="NCBIfam" id="NF008425">
    <property type="entry name" value="PRK11259.1"/>
    <property type="match status" value="1"/>
</dbReference>
<dbReference type="PANTHER" id="PTHR10961:SF46">
    <property type="entry name" value="PEROXISOMAL SARCOSINE OXIDASE"/>
    <property type="match status" value="1"/>
</dbReference>
<keyword evidence="8" id="KW-1185">Reference proteome</keyword>
<organism evidence="7 8">
    <name type="scientific">Desmophyllum pertusum</name>
    <dbReference type="NCBI Taxonomy" id="174260"/>
    <lineage>
        <taxon>Eukaryota</taxon>
        <taxon>Metazoa</taxon>
        <taxon>Cnidaria</taxon>
        <taxon>Anthozoa</taxon>
        <taxon>Hexacorallia</taxon>
        <taxon>Scleractinia</taxon>
        <taxon>Caryophylliina</taxon>
        <taxon>Caryophylliidae</taxon>
        <taxon>Desmophyllum</taxon>
    </lineage>
</organism>
<dbReference type="OrthoDB" id="424974at2759"/>